<comment type="caution">
    <text evidence="2">The sequence shown here is derived from an EMBL/GenBank/DDBJ whole genome shotgun (WGS) entry which is preliminary data.</text>
</comment>
<organism evidence="2 3">
    <name type="scientific">Plastoroseomonas arctica</name>
    <dbReference type="NCBI Taxonomy" id="1509237"/>
    <lineage>
        <taxon>Bacteria</taxon>
        <taxon>Pseudomonadati</taxon>
        <taxon>Pseudomonadota</taxon>
        <taxon>Alphaproteobacteria</taxon>
        <taxon>Acetobacterales</taxon>
        <taxon>Acetobacteraceae</taxon>
        <taxon>Plastoroseomonas</taxon>
    </lineage>
</organism>
<keyword evidence="3" id="KW-1185">Reference proteome</keyword>
<dbReference type="AlphaFoldDB" id="A0AAF1JY43"/>
<dbReference type="RefSeq" id="WP_211875480.1">
    <property type="nucleotide sequence ID" value="NZ_JAAEDH010000020.1"/>
</dbReference>
<protein>
    <submittedName>
        <fullName evidence="2">Uncharacterized protein</fullName>
    </submittedName>
</protein>
<feature type="signal peptide" evidence="1">
    <location>
        <begin position="1"/>
        <end position="20"/>
    </location>
</feature>
<dbReference type="Proteomes" id="UP001196068">
    <property type="component" value="Unassembled WGS sequence"/>
</dbReference>
<proteinExistence type="predicted"/>
<evidence type="ECO:0000313" key="2">
    <source>
        <dbReference type="EMBL" id="MBR0656614.1"/>
    </source>
</evidence>
<keyword evidence="1" id="KW-0732">Signal</keyword>
<evidence type="ECO:0000256" key="1">
    <source>
        <dbReference type="SAM" id="SignalP"/>
    </source>
</evidence>
<reference evidence="2" key="1">
    <citation type="submission" date="2020-01" db="EMBL/GenBank/DDBJ databases">
        <authorList>
            <person name="Rat A."/>
        </authorList>
    </citation>
    <scope>NUCLEOTIDE SEQUENCE</scope>
    <source>
        <strain evidence="2">LMG 28251</strain>
    </source>
</reference>
<dbReference type="EMBL" id="JAAEDH010000020">
    <property type="protein sequence ID" value="MBR0656614.1"/>
    <property type="molecule type" value="Genomic_DNA"/>
</dbReference>
<name>A0AAF1JY43_9PROT</name>
<gene>
    <name evidence="2" type="ORF">GXW79_16155</name>
</gene>
<reference evidence="2" key="2">
    <citation type="journal article" date="2021" name="Syst. Appl. Microbiol.">
        <title>Roseomonas hellenica sp. nov., isolated from roots of wild-growing Alkanna tinctoria.</title>
        <authorList>
            <person name="Rat A."/>
            <person name="Naranjo H.D."/>
            <person name="Lebbe L."/>
            <person name="Cnockaert M."/>
            <person name="Krigas N."/>
            <person name="Grigoriadou K."/>
            <person name="Maloupa E."/>
            <person name="Willems A."/>
        </authorList>
    </citation>
    <scope>NUCLEOTIDE SEQUENCE</scope>
    <source>
        <strain evidence="2">LMG 28251</strain>
    </source>
</reference>
<sequence length="117" mass="12022">MQRLLLAVILAAVAAAPALAQRSGTYAVEGASPGGARYEGALQLQATGPQTWRMMWTISGTTTVGVAITAGSTLVVGYFTEGQPGAASYEVQPDGRLVGRWTQGLQGGVGTETLTPR</sequence>
<feature type="chain" id="PRO_5042075476" evidence="1">
    <location>
        <begin position="21"/>
        <end position="117"/>
    </location>
</feature>
<evidence type="ECO:0000313" key="3">
    <source>
        <dbReference type="Proteomes" id="UP001196068"/>
    </source>
</evidence>
<accession>A0AAF1JY43</accession>